<sequence>MYLRTGPPPKETTISKLLKRAIASGHLPADATARDMKKSMRKLTPSHIAEAVAADPFPERESPYRVPGDKQFKKVEFVLATRRAAKLTEEEEKEGEEREMDWLCKFEDTEWNCCKWVPHKKLLVYYLNVGRATAAWYRKKRKGAEAGIGKYDLPDGGTLYADDAFFNEAMSEDDDGTSDNIVVGGRIPNLCQSFNEDGEVEDEVMGEDDEDDGML</sequence>
<dbReference type="EMBL" id="ML977138">
    <property type="protein sequence ID" value="KAF1991960.1"/>
    <property type="molecule type" value="Genomic_DNA"/>
</dbReference>
<reference evidence="2" key="1">
    <citation type="journal article" date="2020" name="Stud. Mycol.">
        <title>101 Dothideomycetes genomes: a test case for predicting lifestyles and emergence of pathogens.</title>
        <authorList>
            <person name="Haridas S."/>
            <person name="Albert R."/>
            <person name="Binder M."/>
            <person name="Bloem J."/>
            <person name="Labutti K."/>
            <person name="Salamov A."/>
            <person name="Andreopoulos B."/>
            <person name="Baker S."/>
            <person name="Barry K."/>
            <person name="Bills G."/>
            <person name="Bluhm B."/>
            <person name="Cannon C."/>
            <person name="Castanera R."/>
            <person name="Culley D."/>
            <person name="Daum C."/>
            <person name="Ezra D."/>
            <person name="Gonzalez J."/>
            <person name="Henrissat B."/>
            <person name="Kuo A."/>
            <person name="Liang C."/>
            <person name="Lipzen A."/>
            <person name="Lutzoni F."/>
            <person name="Magnuson J."/>
            <person name="Mondo S."/>
            <person name="Nolan M."/>
            <person name="Ohm R."/>
            <person name="Pangilinan J."/>
            <person name="Park H.-J."/>
            <person name="Ramirez L."/>
            <person name="Alfaro M."/>
            <person name="Sun H."/>
            <person name="Tritt A."/>
            <person name="Yoshinaga Y."/>
            <person name="Zwiers L.-H."/>
            <person name="Turgeon B."/>
            <person name="Goodwin S."/>
            <person name="Spatafora J."/>
            <person name="Crous P."/>
            <person name="Grigoriev I."/>
        </authorList>
    </citation>
    <scope>NUCLEOTIDE SEQUENCE</scope>
    <source>
        <strain evidence="2">CBS 113979</strain>
    </source>
</reference>
<protein>
    <submittedName>
        <fullName evidence="2">Uncharacterized protein</fullName>
    </submittedName>
</protein>
<evidence type="ECO:0000313" key="2">
    <source>
        <dbReference type="EMBL" id="KAF1991960.1"/>
    </source>
</evidence>
<evidence type="ECO:0000256" key="1">
    <source>
        <dbReference type="SAM" id="MobiDB-lite"/>
    </source>
</evidence>
<feature type="region of interest" description="Disordered" evidence="1">
    <location>
        <begin position="196"/>
        <end position="215"/>
    </location>
</feature>
<dbReference type="Proteomes" id="UP000800041">
    <property type="component" value="Unassembled WGS sequence"/>
</dbReference>
<proteinExistence type="predicted"/>
<gene>
    <name evidence="2" type="ORF">K402DRAFT_399905</name>
</gene>
<organism evidence="2 3">
    <name type="scientific">Aulographum hederae CBS 113979</name>
    <dbReference type="NCBI Taxonomy" id="1176131"/>
    <lineage>
        <taxon>Eukaryota</taxon>
        <taxon>Fungi</taxon>
        <taxon>Dikarya</taxon>
        <taxon>Ascomycota</taxon>
        <taxon>Pezizomycotina</taxon>
        <taxon>Dothideomycetes</taxon>
        <taxon>Pleosporomycetidae</taxon>
        <taxon>Aulographales</taxon>
        <taxon>Aulographaceae</taxon>
    </lineage>
</organism>
<evidence type="ECO:0000313" key="3">
    <source>
        <dbReference type="Proteomes" id="UP000800041"/>
    </source>
</evidence>
<accession>A0A6G1HG11</accession>
<name>A0A6G1HG11_9PEZI</name>
<dbReference type="AlphaFoldDB" id="A0A6G1HG11"/>
<keyword evidence="3" id="KW-1185">Reference proteome</keyword>